<evidence type="ECO:0000313" key="2">
    <source>
        <dbReference type="EMBL" id="MCM2565995.1"/>
    </source>
</evidence>
<proteinExistence type="predicted"/>
<organism evidence="2 3">
    <name type="scientific">Janthinobacterium kumbetense</name>
    <dbReference type="NCBI Taxonomy" id="2950280"/>
    <lineage>
        <taxon>Bacteria</taxon>
        <taxon>Pseudomonadati</taxon>
        <taxon>Pseudomonadota</taxon>
        <taxon>Betaproteobacteria</taxon>
        <taxon>Burkholderiales</taxon>
        <taxon>Oxalobacteraceae</taxon>
        <taxon>Janthinobacterium</taxon>
    </lineage>
</organism>
<protein>
    <submittedName>
        <fullName evidence="2">Uncharacterized protein</fullName>
    </submittedName>
</protein>
<reference evidence="2 3" key="1">
    <citation type="submission" date="2022-06" db="EMBL/GenBank/DDBJ databases">
        <title>Janthinobacterium kumbetensis sp. nov., isolated from spring water in Turkey.</title>
        <authorList>
            <person name="Inan Bektas K."/>
            <person name="Belduz A.A."/>
            <person name="Canakci S."/>
            <person name="Nalcaoglu A."/>
            <person name="Ceylan E."/>
            <person name="Kati H."/>
        </authorList>
    </citation>
    <scope>NUCLEOTIDE SEQUENCE [LARGE SCALE GENOMIC DNA]</scope>
    <source>
        <strain evidence="2 3">GK</strain>
    </source>
</reference>
<evidence type="ECO:0000256" key="1">
    <source>
        <dbReference type="SAM" id="Phobius"/>
    </source>
</evidence>
<dbReference type="RefSeq" id="WP_180278653.1">
    <property type="nucleotide sequence ID" value="NZ_JAMQGR010000002.1"/>
</dbReference>
<keyword evidence="3" id="KW-1185">Reference proteome</keyword>
<feature type="transmembrane region" description="Helical" evidence="1">
    <location>
        <begin position="28"/>
        <end position="48"/>
    </location>
</feature>
<evidence type="ECO:0000313" key="3">
    <source>
        <dbReference type="Proteomes" id="UP001202243"/>
    </source>
</evidence>
<keyword evidence="1" id="KW-0472">Membrane</keyword>
<accession>A0ABT0WPM6</accession>
<comment type="caution">
    <text evidence="2">The sequence shown here is derived from an EMBL/GenBank/DDBJ whole genome shotgun (WGS) entry which is preliminary data.</text>
</comment>
<name>A0ABT0WPM6_9BURK</name>
<dbReference type="EMBL" id="JAMQGR010000002">
    <property type="protein sequence ID" value="MCM2565995.1"/>
    <property type="molecule type" value="Genomic_DNA"/>
</dbReference>
<gene>
    <name evidence="2" type="ORF">NCG91_10325</name>
</gene>
<keyword evidence="1" id="KW-0812">Transmembrane</keyword>
<keyword evidence="1" id="KW-1133">Transmembrane helix</keyword>
<sequence length="53" mass="5709">MSKLLLLNLLMGAGLAYAAVREYRQDARTFRVLAAVSSLSLLVSLGLASQLQD</sequence>
<dbReference type="Proteomes" id="UP001202243">
    <property type="component" value="Unassembled WGS sequence"/>
</dbReference>